<dbReference type="HOGENOM" id="CLU_2398583_0_0_6"/>
<dbReference type="eggNOG" id="ENOG502ZMWT">
    <property type="taxonomic scope" value="Bacteria"/>
</dbReference>
<gene>
    <name evidence="1" type="ordered locus">TERTU_1896</name>
</gene>
<evidence type="ECO:0000313" key="1">
    <source>
        <dbReference type="EMBL" id="ACR11228.1"/>
    </source>
</evidence>
<protein>
    <submittedName>
        <fullName evidence="1">Histidine kinase</fullName>
    </submittedName>
</protein>
<keyword evidence="1" id="KW-0808">Transferase</keyword>
<sequence length="93" mass="10236">MNLEGRVVLLNREMGLAVVDLGMDRALVVQFDEDAILYQGDLLGRLGYGYRAMQCLNRTKQQPLSLLVLSGAMPMNVAVMVASRSHQFAPKVA</sequence>
<accession>C5BI03</accession>
<dbReference type="KEGG" id="ttu:TERTU_1896"/>
<name>C5BI03_TERTT</name>
<keyword evidence="2" id="KW-1185">Reference proteome</keyword>
<organism evidence="1 2">
    <name type="scientific">Teredinibacter turnerae (strain ATCC 39867 / T7901)</name>
    <dbReference type="NCBI Taxonomy" id="377629"/>
    <lineage>
        <taxon>Bacteria</taxon>
        <taxon>Pseudomonadati</taxon>
        <taxon>Pseudomonadota</taxon>
        <taxon>Gammaproteobacteria</taxon>
        <taxon>Cellvibrionales</taxon>
        <taxon>Cellvibrionaceae</taxon>
        <taxon>Teredinibacter</taxon>
    </lineage>
</organism>
<proteinExistence type="predicted"/>
<evidence type="ECO:0000313" key="2">
    <source>
        <dbReference type="Proteomes" id="UP000009080"/>
    </source>
</evidence>
<dbReference type="GO" id="GO:0016301">
    <property type="term" value="F:kinase activity"/>
    <property type="evidence" value="ECO:0007669"/>
    <property type="project" value="UniProtKB-KW"/>
</dbReference>
<dbReference type="STRING" id="377629.TERTU_1896"/>
<dbReference type="RefSeq" id="WP_015817340.1">
    <property type="nucleotide sequence ID" value="NC_012997.1"/>
</dbReference>
<reference evidence="1 2" key="1">
    <citation type="journal article" date="2009" name="PLoS ONE">
        <title>The complete genome of Teredinibacter turnerae T7901: an intracellular endosymbiont of marine wood-boring bivalves (shipworms).</title>
        <authorList>
            <person name="Yang J.C."/>
            <person name="Madupu R."/>
            <person name="Durkin A.S."/>
            <person name="Ekborg N.A."/>
            <person name="Pedamallu C.S."/>
            <person name="Hostetler J.B."/>
            <person name="Radune D."/>
            <person name="Toms B.S."/>
            <person name="Henrissat B."/>
            <person name="Coutinho P.M."/>
            <person name="Schwarz S."/>
            <person name="Field L."/>
            <person name="Trindade-Silva A.E."/>
            <person name="Soares C.A.G."/>
            <person name="Elshahawi S."/>
            <person name="Hanora A."/>
            <person name="Schmidt E.W."/>
            <person name="Haygood M.G."/>
            <person name="Posfai J."/>
            <person name="Benner J."/>
            <person name="Madinger C."/>
            <person name="Nove J."/>
            <person name="Anton B."/>
            <person name="Chaudhary K."/>
            <person name="Foster J."/>
            <person name="Holman A."/>
            <person name="Kumar S."/>
            <person name="Lessard P.A."/>
            <person name="Luyten Y.A."/>
            <person name="Slatko B."/>
            <person name="Wood N."/>
            <person name="Wu B."/>
            <person name="Teplitski M."/>
            <person name="Mougous J.D."/>
            <person name="Ward N."/>
            <person name="Eisen J.A."/>
            <person name="Badger J.H."/>
            <person name="Distel D.L."/>
        </authorList>
    </citation>
    <scope>NUCLEOTIDE SEQUENCE [LARGE SCALE GENOMIC DNA]</scope>
    <source>
        <strain evidence="2">ATCC 39867 / T7901</strain>
    </source>
</reference>
<dbReference type="AlphaFoldDB" id="C5BI03"/>
<dbReference type="Proteomes" id="UP000009080">
    <property type="component" value="Chromosome"/>
</dbReference>
<keyword evidence="1" id="KW-0418">Kinase</keyword>
<dbReference type="EMBL" id="CP001614">
    <property type="protein sequence ID" value="ACR11228.1"/>
    <property type="molecule type" value="Genomic_DNA"/>
</dbReference>
<dbReference type="OrthoDB" id="6388222at2"/>